<proteinExistence type="predicted"/>
<organism evidence="1 2">
    <name type="scientific">Platanthera guangdongensis</name>
    <dbReference type="NCBI Taxonomy" id="2320717"/>
    <lineage>
        <taxon>Eukaryota</taxon>
        <taxon>Viridiplantae</taxon>
        <taxon>Streptophyta</taxon>
        <taxon>Embryophyta</taxon>
        <taxon>Tracheophyta</taxon>
        <taxon>Spermatophyta</taxon>
        <taxon>Magnoliopsida</taxon>
        <taxon>Liliopsida</taxon>
        <taxon>Asparagales</taxon>
        <taxon>Orchidaceae</taxon>
        <taxon>Orchidoideae</taxon>
        <taxon>Orchideae</taxon>
        <taxon>Orchidinae</taxon>
        <taxon>Platanthera</taxon>
    </lineage>
</organism>
<comment type="caution">
    <text evidence="1">The sequence shown here is derived from an EMBL/GenBank/DDBJ whole genome shotgun (WGS) entry which is preliminary data.</text>
</comment>
<name>A0ABR2MQR9_9ASPA</name>
<keyword evidence="2" id="KW-1185">Reference proteome</keyword>
<accession>A0ABR2MQR9</accession>
<evidence type="ECO:0000313" key="1">
    <source>
        <dbReference type="EMBL" id="KAK8966539.1"/>
    </source>
</evidence>
<gene>
    <name evidence="1" type="ORF">KSP40_PGU000988</name>
</gene>
<sequence>MSILWISTLIAGRSGSIAWILPGRRSLEALEMDISEFLSFNLYTFHFYFHLIIDL</sequence>
<dbReference type="Proteomes" id="UP001412067">
    <property type="component" value="Unassembled WGS sequence"/>
</dbReference>
<reference evidence="1 2" key="1">
    <citation type="journal article" date="2022" name="Nat. Plants">
        <title>Genomes of leafy and leafless Platanthera orchids illuminate the evolution of mycoheterotrophy.</title>
        <authorList>
            <person name="Li M.H."/>
            <person name="Liu K.W."/>
            <person name="Li Z."/>
            <person name="Lu H.C."/>
            <person name="Ye Q.L."/>
            <person name="Zhang D."/>
            <person name="Wang J.Y."/>
            <person name="Li Y.F."/>
            <person name="Zhong Z.M."/>
            <person name="Liu X."/>
            <person name="Yu X."/>
            <person name="Liu D.K."/>
            <person name="Tu X.D."/>
            <person name="Liu B."/>
            <person name="Hao Y."/>
            <person name="Liao X.Y."/>
            <person name="Jiang Y.T."/>
            <person name="Sun W.H."/>
            <person name="Chen J."/>
            <person name="Chen Y.Q."/>
            <person name="Ai Y."/>
            <person name="Zhai J.W."/>
            <person name="Wu S.S."/>
            <person name="Zhou Z."/>
            <person name="Hsiao Y.Y."/>
            <person name="Wu W.L."/>
            <person name="Chen Y.Y."/>
            <person name="Lin Y.F."/>
            <person name="Hsu J.L."/>
            <person name="Li C.Y."/>
            <person name="Wang Z.W."/>
            <person name="Zhao X."/>
            <person name="Zhong W.Y."/>
            <person name="Ma X.K."/>
            <person name="Ma L."/>
            <person name="Huang J."/>
            <person name="Chen G.Z."/>
            <person name="Huang M.Z."/>
            <person name="Huang L."/>
            <person name="Peng D.H."/>
            <person name="Luo Y.B."/>
            <person name="Zou S.Q."/>
            <person name="Chen S.P."/>
            <person name="Lan S."/>
            <person name="Tsai W.C."/>
            <person name="Van de Peer Y."/>
            <person name="Liu Z.J."/>
        </authorList>
    </citation>
    <scope>NUCLEOTIDE SEQUENCE [LARGE SCALE GENOMIC DNA]</scope>
    <source>
        <strain evidence="1">Lor288</strain>
    </source>
</reference>
<evidence type="ECO:0000313" key="2">
    <source>
        <dbReference type="Proteomes" id="UP001412067"/>
    </source>
</evidence>
<protein>
    <submittedName>
        <fullName evidence="1">Uncharacterized protein</fullName>
    </submittedName>
</protein>
<dbReference type="EMBL" id="JBBWWR010000005">
    <property type="protein sequence ID" value="KAK8966539.1"/>
    <property type="molecule type" value="Genomic_DNA"/>
</dbReference>